<dbReference type="PANTHER" id="PTHR46082">
    <property type="entry name" value="ATP/GTP-BINDING PROTEIN-RELATED"/>
    <property type="match status" value="1"/>
</dbReference>
<organism evidence="3 4">
    <name type="scientific">Micromonospora echinospora</name>
    <name type="common">Micromonospora purpurea</name>
    <dbReference type="NCBI Taxonomy" id="1877"/>
    <lineage>
        <taxon>Bacteria</taxon>
        <taxon>Bacillati</taxon>
        <taxon>Actinomycetota</taxon>
        <taxon>Actinomycetes</taxon>
        <taxon>Micromonosporales</taxon>
        <taxon>Micromonosporaceae</taxon>
        <taxon>Micromonospora</taxon>
    </lineage>
</organism>
<dbReference type="InterPro" id="IPR053137">
    <property type="entry name" value="NLR-like"/>
</dbReference>
<dbReference type="AlphaFoldDB" id="A0A1C4Z575"/>
<dbReference type="SUPFAM" id="SSF52540">
    <property type="entry name" value="P-loop containing nucleoside triphosphate hydrolases"/>
    <property type="match status" value="1"/>
</dbReference>
<dbReference type="Pfam" id="PF00931">
    <property type="entry name" value="NB-ARC"/>
    <property type="match status" value="1"/>
</dbReference>
<dbReference type="InterPro" id="IPR011990">
    <property type="entry name" value="TPR-like_helical_dom_sf"/>
</dbReference>
<dbReference type="InterPro" id="IPR056681">
    <property type="entry name" value="DUF7779"/>
</dbReference>
<dbReference type="InterPro" id="IPR002182">
    <property type="entry name" value="NB-ARC"/>
</dbReference>
<feature type="domain" description="NB-ARC" evidence="1">
    <location>
        <begin position="54"/>
        <end position="192"/>
    </location>
</feature>
<dbReference type="RefSeq" id="WP_088983590.1">
    <property type="nucleotide sequence ID" value="NZ_LT607413.1"/>
</dbReference>
<evidence type="ECO:0000313" key="3">
    <source>
        <dbReference type="EMBL" id="SCF27731.1"/>
    </source>
</evidence>
<accession>A0A1C4Z575</accession>
<dbReference type="InParanoid" id="A0A1C4Z575"/>
<name>A0A1C4Z575_MICEC</name>
<protein>
    <submittedName>
        <fullName evidence="3">NB-ARC domain-containing protein</fullName>
    </submittedName>
</protein>
<dbReference type="InterPro" id="IPR027417">
    <property type="entry name" value="P-loop_NTPase"/>
</dbReference>
<evidence type="ECO:0000313" key="4">
    <source>
        <dbReference type="Proteomes" id="UP000198253"/>
    </source>
</evidence>
<dbReference type="GO" id="GO:0043531">
    <property type="term" value="F:ADP binding"/>
    <property type="evidence" value="ECO:0007669"/>
    <property type="project" value="InterPro"/>
</dbReference>
<gene>
    <name evidence="3" type="ORF">GA0070618_4752</name>
</gene>
<evidence type="ECO:0000259" key="2">
    <source>
        <dbReference type="Pfam" id="PF25000"/>
    </source>
</evidence>
<keyword evidence="4" id="KW-1185">Reference proteome</keyword>
<dbReference type="Gene3D" id="1.25.40.10">
    <property type="entry name" value="Tetratricopeptide repeat domain"/>
    <property type="match status" value="2"/>
</dbReference>
<dbReference type="Pfam" id="PF25000">
    <property type="entry name" value="DUF7779"/>
    <property type="match status" value="1"/>
</dbReference>
<reference evidence="4" key="1">
    <citation type="submission" date="2016-06" db="EMBL/GenBank/DDBJ databases">
        <authorList>
            <person name="Varghese N."/>
            <person name="Submissions Spin"/>
        </authorList>
    </citation>
    <scope>NUCLEOTIDE SEQUENCE [LARGE SCALE GENOMIC DNA]</scope>
    <source>
        <strain evidence="4">DSM 43816</strain>
    </source>
</reference>
<dbReference type="Pfam" id="PF13374">
    <property type="entry name" value="TPR_10"/>
    <property type="match status" value="4"/>
</dbReference>
<dbReference type="PRINTS" id="PR00364">
    <property type="entry name" value="DISEASERSIST"/>
</dbReference>
<dbReference type="EMBL" id="LT607413">
    <property type="protein sequence ID" value="SCF27731.1"/>
    <property type="molecule type" value="Genomic_DNA"/>
</dbReference>
<sequence length="684" mass="74414">MGQFHAPVTINTARVVRWPHHVGVVPTVVDGFQQRQHIIDLKRMDGGTAAHTQVLCGLGGVGKTQLAAAYADQAFARRQIDLLVWVTAATRHGIVAAYAQAAYAVLDHADPETRKAAAQFLAWLATSDRRWLIVLDDLQTPADLNGLWPPATPTGRVLVTTRRRDAALADGRRRVLDLGVFTADEAVAYLRHKLPHEPVDQLHQLAAGLGHLPLALAQATAYLTDRGLDCAGYRARLTDRRRALAHLLPEPEALPDEHRATVAATWWLSIVAADRLPPRGLARPLLDLAALLDPNGIPVHLFTTSAVTDHLRSLDRGDDAAPVDQDAVADALRNLHRLSLVTHGGSHLRVHALVQRAARDRLTPQQLDTAARIAADALLQIWPVPGRESSTSHQALYANTAALYEHRRQALLVPHGHPVLRRAGRSLGDTGHPADAMGFFADLHTDCLRVLGPDHPHTLATLHDVAEWRGEAGDPAGAVETFRQVLADRSRVLGPDHPDTLTTRNNLAYSQGRAGDPTGAVAAFRQVLTDRSRVLGPDHPDTLTTRNNLAYWRGRAGDPTGAVEALQQVLADRLRVLGPDHRHTLSTSSNLAYWRGRAGDPTGAVEALQQVLADYVRVLGPDHPHTLTTRRNLAYWQAESGDRAGAVAATERVLDDQLRVLGPGHPDALTTRRNLARWRDDGAG</sequence>
<evidence type="ECO:0000259" key="1">
    <source>
        <dbReference type="Pfam" id="PF00931"/>
    </source>
</evidence>
<feature type="domain" description="DUF7779" evidence="2">
    <location>
        <begin position="279"/>
        <end position="366"/>
    </location>
</feature>
<proteinExistence type="predicted"/>
<dbReference type="PANTHER" id="PTHR46082:SF6">
    <property type="entry name" value="AAA+ ATPASE DOMAIN-CONTAINING PROTEIN-RELATED"/>
    <property type="match status" value="1"/>
</dbReference>
<dbReference type="Proteomes" id="UP000198253">
    <property type="component" value="Chromosome I"/>
</dbReference>
<dbReference type="Gene3D" id="3.40.50.300">
    <property type="entry name" value="P-loop containing nucleotide triphosphate hydrolases"/>
    <property type="match status" value="1"/>
</dbReference>
<dbReference type="Pfam" id="PF13424">
    <property type="entry name" value="TPR_12"/>
    <property type="match status" value="1"/>
</dbReference>
<dbReference type="SUPFAM" id="SSF48452">
    <property type="entry name" value="TPR-like"/>
    <property type="match status" value="2"/>
</dbReference>